<dbReference type="KEGG" id="dbk:DGMP_20010"/>
<proteinExistence type="predicted"/>
<accession>A0A8D5JDM8</accession>
<dbReference type="AlphaFoldDB" id="A0A8D5JDM8"/>
<dbReference type="RefSeq" id="WP_228853776.1">
    <property type="nucleotide sequence ID" value="NZ_AP024086.1"/>
</dbReference>
<organism evidence="2 3">
    <name type="scientific">Desulfomarina profundi</name>
    <dbReference type="NCBI Taxonomy" id="2772557"/>
    <lineage>
        <taxon>Bacteria</taxon>
        <taxon>Pseudomonadati</taxon>
        <taxon>Thermodesulfobacteriota</taxon>
        <taxon>Desulfobulbia</taxon>
        <taxon>Desulfobulbales</taxon>
        <taxon>Desulfobulbaceae</taxon>
        <taxon>Desulfomarina</taxon>
    </lineage>
</organism>
<protein>
    <recommendedName>
        <fullName evidence="1">Hemerythrin-like domain-containing protein</fullName>
    </recommendedName>
</protein>
<evidence type="ECO:0000313" key="2">
    <source>
        <dbReference type="EMBL" id="BCL61308.1"/>
    </source>
</evidence>
<dbReference type="InterPro" id="IPR012312">
    <property type="entry name" value="Hemerythrin-like"/>
</dbReference>
<feature type="domain" description="Hemerythrin-like" evidence="1">
    <location>
        <begin position="95"/>
        <end position="217"/>
    </location>
</feature>
<reference evidence="2" key="1">
    <citation type="submission" date="2020-09" db="EMBL/GenBank/DDBJ databases">
        <title>Desulfogranum mesoprofundum gen. nov., sp. nov., a novel mesophilic, sulfate-reducing chemolithoautotroph isolated from a deep-sea hydrothermal vent chimney in the Suiyo Seamount.</title>
        <authorList>
            <person name="Hashimoto Y."/>
            <person name="Nakagawa S."/>
        </authorList>
    </citation>
    <scope>NUCLEOTIDE SEQUENCE</scope>
    <source>
        <strain evidence="2">KT2</strain>
    </source>
</reference>
<dbReference type="GO" id="GO:0005886">
    <property type="term" value="C:plasma membrane"/>
    <property type="evidence" value="ECO:0007669"/>
    <property type="project" value="TreeGrafter"/>
</dbReference>
<dbReference type="PANTHER" id="PTHR39966">
    <property type="entry name" value="BLL2471 PROTEIN-RELATED"/>
    <property type="match status" value="1"/>
</dbReference>
<dbReference type="Pfam" id="PF01814">
    <property type="entry name" value="Hemerythrin"/>
    <property type="match status" value="1"/>
</dbReference>
<sequence>MEQYENRGIKEIIAEFPEVGTVLEQYGIGCGPCTVGMCQLKDILEIHQMEPEQERELMLRIESVIYPERDIQIFRETTVPSERKVHVFHSLPMQKLVGEHVQIKRWLALIPFVVESMDLNSEKGQELVRDGIDLIRSYADRLHHGKEEDILFAYFDDSLEIFQVIYQDHKEARNLVKAMLASLEATDTRTLKEHLLAYRSLLAEHIKKEDEILFPWLDRELTAGQIEEIAEKFVLKDKETGIDPGKYELFLDNLEQRFTP</sequence>
<dbReference type="Proteomes" id="UP000826725">
    <property type="component" value="Chromosome"/>
</dbReference>
<name>A0A8D5JDM8_9BACT</name>
<dbReference type="CDD" id="cd12108">
    <property type="entry name" value="Hr-like"/>
    <property type="match status" value="1"/>
</dbReference>
<evidence type="ECO:0000313" key="3">
    <source>
        <dbReference type="Proteomes" id="UP000826725"/>
    </source>
</evidence>
<keyword evidence="3" id="KW-1185">Reference proteome</keyword>
<dbReference type="PANTHER" id="PTHR39966:SF1">
    <property type="entry name" value="HEMERYTHRIN-LIKE DOMAIN-CONTAINING PROTEIN"/>
    <property type="match status" value="1"/>
</dbReference>
<dbReference type="EMBL" id="AP024086">
    <property type="protein sequence ID" value="BCL61308.1"/>
    <property type="molecule type" value="Genomic_DNA"/>
</dbReference>
<gene>
    <name evidence="2" type="ORF">DGMP_20010</name>
</gene>
<evidence type="ECO:0000259" key="1">
    <source>
        <dbReference type="Pfam" id="PF01814"/>
    </source>
</evidence>